<protein>
    <submittedName>
        <fullName evidence="2">Uncharacterized protein</fullName>
    </submittedName>
</protein>
<gene>
    <name evidence="2" type="ORF">SK069_04845</name>
</gene>
<reference evidence="2 3" key="1">
    <citation type="submission" date="2023-11" db="EMBL/GenBank/DDBJ databases">
        <authorList>
            <person name="Xu M."/>
            <person name="Jiang T."/>
        </authorList>
    </citation>
    <scope>NUCLEOTIDE SEQUENCE [LARGE SCALE GENOMIC DNA]</scope>
    <source>
        <strain evidence="2 3">SD</strain>
    </source>
</reference>
<evidence type="ECO:0000256" key="1">
    <source>
        <dbReference type="SAM" id="MobiDB-lite"/>
    </source>
</evidence>
<dbReference type="Proteomes" id="UP001277761">
    <property type="component" value="Unassembled WGS sequence"/>
</dbReference>
<sequence length="146" mass="17060">MYHLSRALYRDVIRSLPDRGRRESQEHVLRACESTMERLVTDRHYFAHPAKSLFNEIRFLFPMASQARVWRIVQLYVGRISTELERRPDLGHELTGTKPTCQATTRRGAPCQRDPLPGSRYCPSHQHLTETEELLRDEFVERAIAA</sequence>
<dbReference type="RefSeq" id="WP_319953052.1">
    <property type="nucleotide sequence ID" value="NZ_JAXAVX010000001.1"/>
</dbReference>
<comment type="caution">
    <text evidence="2">The sequence shown here is derived from an EMBL/GenBank/DDBJ whole genome shotgun (WGS) entry which is preliminary data.</text>
</comment>
<keyword evidence="3" id="KW-1185">Reference proteome</keyword>
<feature type="region of interest" description="Disordered" evidence="1">
    <location>
        <begin position="95"/>
        <end position="117"/>
    </location>
</feature>
<accession>A0ABU4VGG7</accession>
<proteinExistence type="predicted"/>
<evidence type="ECO:0000313" key="3">
    <source>
        <dbReference type="Proteomes" id="UP001277761"/>
    </source>
</evidence>
<evidence type="ECO:0000313" key="2">
    <source>
        <dbReference type="EMBL" id="MDX8150912.1"/>
    </source>
</evidence>
<organism evidence="2 3">
    <name type="scientific">Patulibacter brassicae</name>
    <dbReference type="NCBI Taxonomy" id="1705717"/>
    <lineage>
        <taxon>Bacteria</taxon>
        <taxon>Bacillati</taxon>
        <taxon>Actinomycetota</taxon>
        <taxon>Thermoleophilia</taxon>
        <taxon>Solirubrobacterales</taxon>
        <taxon>Patulibacteraceae</taxon>
        <taxon>Patulibacter</taxon>
    </lineage>
</organism>
<name>A0ABU4VGG7_9ACTN</name>
<dbReference type="EMBL" id="JAXAVX010000001">
    <property type="protein sequence ID" value="MDX8150912.1"/>
    <property type="molecule type" value="Genomic_DNA"/>
</dbReference>